<dbReference type="Pfam" id="PF07586">
    <property type="entry name" value="HXXSHH"/>
    <property type="match status" value="1"/>
</dbReference>
<proteinExistence type="predicted"/>
<dbReference type="RefSeq" id="WP_114367555.1">
    <property type="nucleotide sequence ID" value="NZ_QPEX01000010.1"/>
</dbReference>
<accession>A0A368KVN4</accession>
<dbReference type="InterPro" id="IPR011447">
    <property type="entry name" value="DUF1552"/>
</dbReference>
<sequence length="441" mass="48938">MNSTAKPWISRRTFLRGTGVAMALPYLEAMMPQSVFAAPVPAAPTRMGMFYFGTGMNMRQFWPERSGVDAASSRILKPLEKHRGSFTAINGTYLNEGGGHDGAYPFSTSIAKGKKQQRSPDQIAAAAIGSETRFASLQLSVDRGTNYGSQALATISWNEQGVPLAAENDPKAIFDKLFRPDTQAEKSQEKNEFRRRRSILDLVRDDAQQLARKLGKTDRDQLDQYYNSVRELEQSLARRVEWADTPKPSIETDSLHGTYDKKMAGPEGNGDYLYDDYAKLMYDLIALAFQTDSTRVVSYVVRKELAGGVYPEFNVSQGYHSLSHHGNDPQSLEELARVDTIYMQHWAYLLDRLKSIREGDSTLLDRTLLGLSSGMGFEHSKNNLPTVLSGGMGLGVKHHGHLQLEQEVPLASLWQTMLDRVGVPVADHFQDSPGTIAALVG</sequence>
<feature type="signal peptide" evidence="1">
    <location>
        <begin position="1"/>
        <end position="37"/>
    </location>
</feature>
<organism evidence="2 3">
    <name type="scientific">Bremerella cremea</name>
    <dbReference type="NCBI Taxonomy" id="1031537"/>
    <lineage>
        <taxon>Bacteria</taxon>
        <taxon>Pseudomonadati</taxon>
        <taxon>Planctomycetota</taxon>
        <taxon>Planctomycetia</taxon>
        <taxon>Pirellulales</taxon>
        <taxon>Pirellulaceae</taxon>
        <taxon>Bremerella</taxon>
    </lineage>
</organism>
<evidence type="ECO:0000256" key="1">
    <source>
        <dbReference type="SAM" id="SignalP"/>
    </source>
</evidence>
<protein>
    <submittedName>
        <fullName evidence="2">DUF1552 domain-containing protein</fullName>
    </submittedName>
</protein>
<evidence type="ECO:0000313" key="2">
    <source>
        <dbReference type="EMBL" id="RCS54490.1"/>
    </source>
</evidence>
<evidence type="ECO:0000313" key="3">
    <source>
        <dbReference type="Proteomes" id="UP000253562"/>
    </source>
</evidence>
<dbReference type="Proteomes" id="UP000253562">
    <property type="component" value="Unassembled WGS sequence"/>
</dbReference>
<dbReference type="PROSITE" id="PS51318">
    <property type="entry name" value="TAT"/>
    <property type="match status" value="1"/>
</dbReference>
<comment type="caution">
    <text evidence="2">The sequence shown here is derived from an EMBL/GenBank/DDBJ whole genome shotgun (WGS) entry which is preliminary data.</text>
</comment>
<dbReference type="AlphaFoldDB" id="A0A368KVN4"/>
<dbReference type="InterPro" id="IPR006311">
    <property type="entry name" value="TAT_signal"/>
</dbReference>
<name>A0A368KVN4_9BACT</name>
<keyword evidence="1" id="KW-0732">Signal</keyword>
<gene>
    <name evidence="2" type="ORF">DTL42_04940</name>
</gene>
<dbReference type="EMBL" id="QPEX01000010">
    <property type="protein sequence ID" value="RCS54490.1"/>
    <property type="molecule type" value="Genomic_DNA"/>
</dbReference>
<dbReference type="OrthoDB" id="9146593at2"/>
<reference evidence="2 3" key="1">
    <citation type="submission" date="2018-07" db="EMBL/GenBank/DDBJ databases">
        <title>Comparative genomes isolates from brazilian mangrove.</title>
        <authorList>
            <person name="De Araujo J.E."/>
            <person name="Taketani R.G."/>
            <person name="Silva M.C.P."/>
            <person name="Lourenco M.V."/>
            <person name="Oliveira V.M."/>
            <person name="Andreote F.D."/>
        </authorList>
    </citation>
    <scope>NUCLEOTIDE SEQUENCE [LARGE SCALE GENOMIC DNA]</scope>
    <source>
        <strain evidence="2 3">HEX PRIS-MGV</strain>
    </source>
</reference>
<feature type="chain" id="PRO_5017010533" evidence="1">
    <location>
        <begin position="38"/>
        <end position="441"/>
    </location>
</feature>